<protein>
    <submittedName>
        <fullName evidence="3">DUF2075 domain-containing protein</fullName>
    </submittedName>
    <submittedName>
        <fullName evidence="2">NERD domain-containing protein</fullName>
    </submittedName>
</protein>
<dbReference type="InterPro" id="IPR014001">
    <property type="entry name" value="Helicase_ATP-bd"/>
</dbReference>
<dbReference type="Proteomes" id="UP001215078">
    <property type="component" value="Unassembled WGS sequence"/>
</dbReference>
<comment type="caution">
    <text evidence="3">The sequence shown here is derived from an EMBL/GenBank/DDBJ whole genome shotgun (WGS) entry which is preliminary data.</text>
</comment>
<dbReference type="SUPFAM" id="SSF52540">
    <property type="entry name" value="P-loop containing nucleoside triphosphate hydrolases"/>
    <property type="match status" value="1"/>
</dbReference>
<sequence>MIIDYTNRDLSRLEHLITKNDGTPLQGEIDMYRRIVHDCEKSSIMWHFWHDIRLHITSGRAGEIQIDFLLICELGAIVIEVKGGAIQIEAGHYFYQNKGTLTQMDRSPFKQAEDYQWAIINNKVLNGEEVFIDHLCAFPHASLERTSNNPVQDLSYKMWNKSKQDSDTSFADFCIEVLKEDKRRRHWFSCNLSTEILSSVVNCFAPTIKDTGRYSQSSLKDILTWLNISNLDALDSLQRNHRVAIEGGPGTGKTTIAKAFIKKNKGLNGLYLCWTKLLAAQTKYILQLEGLSNCDVESYASYLHRISGGQISINELSLTTGLQELESTIIKYLQDKYYDYVIIDEAQDVADKGMITILRELTSLQHTGLRTGRFLVLYDIEQGYNSGTRNLESAIDEILRTSAHFTINGNKRVPTNIEIVRYANELMTVNSENLTAFWNKISNDECACKIHFVEDSKVLTRGIKQQRKEMTSSNFSLDNSTILVHSDLLTSLQDGQDSIYDKLSYSDSVIELSKENISRLPERAIGLSSILKYKGLENENIILVIPAKQVKSTYENFLFEIYVGMTRAIMSLDIFILNI</sequence>
<gene>
    <name evidence="3" type="ORF">DW206_00310</name>
    <name evidence="2" type="ORF">PQ628_10230</name>
</gene>
<dbReference type="InterPro" id="IPR011528">
    <property type="entry name" value="NERD"/>
</dbReference>
<dbReference type="RefSeq" id="WP_117610835.1">
    <property type="nucleotide sequence ID" value="NZ_BAABYV010000001.1"/>
</dbReference>
<dbReference type="AlphaFoldDB" id="A0A3A9H5H9"/>
<feature type="domain" description="Helicase ATP-binding" evidence="1">
    <location>
        <begin position="234"/>
        <end position="381"/>
    </location>
</feature>
<reference evidence="2" key="2">
    <citation type="submission" date="2022-10" db="EMBL/GenBank/DDBJ databases">
        <title>Human gut microbiome strain richness.</title>
        <authorList>
            <person name="Chen-Liaw A."/>
        </authorList>
    </citation>
    <scope>NUCLEOTIDE SEQUENCE</scope>
    <source>
        <strain evidence="2">RTP21484st1_H8_RTP21484_190118</strain>
    </source>
</reference>
<dbReference type="EMBL" id="QRJR01000001">
    <property type="protein sequence ID" value="RHH52513.1"/>
    <property type="molecule type" value="Genomic_DNA"/>
</dbReference>
<dbReference type="Pfam" id="PF13245">
    <property type="entry name" value="AAA_19"/>
    <property type="match status" value="1"/>
</dbReference>
<dbReference type="PROSITE" id="PS51192">
    <property type="entry name" value="HELICASE_ATP_BIND_1"/>
    <property type="match status" value="1"/>
</dbReference>
<evidence type="ECO:0000313" key="2">
    <source>
        <dbReference type="EMBL" id="MDC7958588.1"/>
    </source>
</evidence>
<dbReference type="Gene3D" id="3.40.50.300">
    <property type="entry name" value="P-loop containing nucleotide triphosphate hydrolases"/>
    <property type="match status" value="2"/>
</dbReference>
<dbReference type="InterPro" id="IPR027417">
    <property type="entry name" value="P-loop_NTPase"/>
</dbReference>
<organism evidence="3 4">
    <name type="scientific">Bacteroides ovatus</name>
    <dbReference type="NCBI Taxonomy" id="28116"/>
    <lineage>
        <taxon>Bacteria</taxon>
        <taxon>Pseudomonadati</taxon>
        <taxon>Bacteroidota</taxon>
        <taxon>Bacteroidia</taxon>
        <taxon>Bacteroidales</taxon>
        <taxon>Bacteroidaceae</taxon>
        <taxon>Bacteroides</taxon>
    </lineage>
</organism>
<evidence type="ECO:0000313" key="3">
    <source>
        <dbReference type="EMBL" id="RHH52513.1"/>
    </source>
</evidence>
<accession>A0A3A9H5H9</accession>
<dbReference type="InterPro" id="IPR003593">
    <property type="entry name" value="AAA+_ATPase"/>
</dbReference>
<reference evidence="3 4" key="1">
    <citation type="submission" date="2018-08" db="EMBL/GenBank/DDBJ databases">
        <title>A genome reference for cultivated species of the human gut microbiota.</title>
        <authorList>
            <person name="Zou Y."/>
            <person name="Xue W."/>
            <person name="Luo G."/>
        </authorList>
    </citation>
    <scope>NUCLEOTIDE SEQUENCE [LARGE SCALE GENOMIC DNA]</scope>
    <source>
        <strain evidence="3 4">AM17-48</strain>
    </source>
</reference>
<dbReference type="EMBL" id="JAQQPO010000010">
    <property type="protein sequence ID" value="MDC7958588.1"/>
    <property type="molecule type" value="Genomic_DNA"/>
</dbReference>
<evidence type="ECO:0000313" key="4">
    <source>
        <dbReference type="Proteomes" id="UP000283329"/>
    </source>
</evidence>
<dbReference type="Proteomes" id="UP000283329">
    <property type="component" value="Unassembled WGS sequence"/>
</dbReference>
<name>A0A3A9H5H9_BACOV</name>
<evidence type="ECO:0000259" key="1">
    <source>
        <dbReference type="PROSITE" id="PS51192"/>
    </source>
</evidence>
<dbReference type="Pfam" id="PF08378">
    <property type="entry name" value="NERD"/>
    <property type="match status" value="1"/>
</dbReference>
<dbReference type="SMART" id="SM00382">
    <property type="entry name" value="AAA"/>
    <property type="match status" value="1"/>
</dbReference>
<proteinExistence type="predicted"/>